<dbReference type="NCBIfam" id="NF003154">
    <property type="entry name" value="PRK04123.1"/>
    <property type="match status" value="1"/>
</dbReference>
<protein>
    <recommendedName>
        <fullName evidence="7 8">Ribulokinase</fullName>
        <ecNumber evidence="7 8">2.7.1.16</ecNumber>
    </recommendedName>
</protein>
<evidence type="ECO:0000259" key="10">
    <source>
        <dbReference type="Pfam" id="PF02782"/>
    </source>
</evidence>
<dbReference type="Pfam" id="PF02782">
    <property type="entry name" value="FGGY_C"/>
    <property type="match status" value="1"/>
</dbReference>
<evidence type="ECO:0000313" key="12">
    <source>
        <dbReference type="Proteomes" id="UP001238163"/>
    </source>
</evidence>
<dbReference type="Proteomes" id="UP001238163">
    <property type="component" value="Unassembled WGS sequence"/>
</dbReference>
<organism evidence="11 12">
    <name type="scientific">Oligosphaera ethanolica</name>
    <dbReference type="NCBI Taxonomy" id="760260"/>
    <lineage>
        <taxon>Bacteria</taxon>
        <taxon>Pseudomonadati</taxon>
        <taxon>Lentisphaerota</taxon>
        <taxon>Oligosphaeria</taxon>
        <taxon>Oligosphaerales</taxon>
        <taxon>Oligosphaeraceae</taxon>
        <taxon>Oligosphaera</taxon>
    </lineage>
</organism>
<proteinExistence type="inferred from homology"/>
<feature type="domain" description="Carbohydrate kinase FGGY C-terminal" evidence="10">
    <location>
        <begin position="288"/>
        <end position="478"/>
    </location>
</feature>
<comment type="similarity">
    <text evidence="8">Belongs to the ribulokinase family.</text>
</comment>
<evidence type="ECO:0000256" key="2">
    <source>
        <dbReference type="ARBA" id="ARBA00022741"/>
    </source>
</evidence>
<dbReference type="Gene3D" id="1.20.58.2240">
    <property type="match status" value="1"/>
</dbReference>
<dbReference type="Gene3D" id="3.30.420.40">
    <property type="match status" value="1"/>
</dbReference>
<keyword evidence="5 8" id="KW-0054">Arabinose catabolism</keyword>
<dbReference type="NCBIfam" id="TIGR01234">
    <property type="entry name" value="L-ribulokinase"/>
    <property type="match status" value="1"/>
</dbReference>
<gene>
    <name evidence="11" type="ORF">J3R75_000960</name>
</gene>
<keyword evidence="12" id="KW-1185">Reference proteome</keyword>
<keyword evidence="2" id="KW-0547">Nucleotide-binding</keyword>
<dbReference type="RefSeq" id="WP_307260187.1">
    <property type="nucleotide sequence ID" value="NZ_JAUSVL010000001.1"/>
</dbReference>
<comment type="caution">
    <text evidence="11">The sequence shown here is derived from an EMBL/GenBank/DDBJ whole genome shotgun (WGS) entry which is preliminary data.</text>
</comment>
<dbReference type="GO" id="GO:0019150">
    <property type="term" value="F:D-ribulokinase activity"/>
    <property type="evidence" value="ECO:0007669"/>
    <property type="project" value="TreeGrafter"/>
</dbReference>
<evidence type="ECO:0000256" key="5">
    <source>
        <dbReference type="ARBA" id="ARBA00022935"/>
    </source>
</evidence>
<dbReference type="GO" id="GO:0005524">
    <property type="term" value="F:ATP binding"/>
    <property type="evidence" value="ECO:0007669"/>
    <property type="project" value="UniProtKB-UniRule"/>
</dbReference>
<feature type="domain" description="Carbohydrate kinase FGGY N-terminal" evidence="9">
    <location>
        <begin position="6"/>
        <end position="279"/>
    </location>
</feature>
<dbReference type="InterPro" id="IPR018485">
    <property type="entry name" value="FGGY_C"/>
</dbReference>
<dbReference type="PIRSF" id="PIRSF000538">
    <property type="entry name" value="GlpK"/>
    <property type="match status" value="1"/>
</dbReference>
<dbReference type="GO" id="GO:0005737">
    <property type="term" value="C:cytoplasm"/>
    <property type="evidence" value="ECO:0007669"/>
    <property type="project" value="TreeGrafter"/>
</dbReference>
<dbReference type="PANTHER" id="PTHR43435:SF4">
    <property type="entry name" value="FGGY CARBOHYDRATE KINASE DOMAIN-CONTAINING PROTEIN"/>
    <property type="match status" value="1"/>
</dbReference>
<dbReference type="EC" id="2.7.1.16" evidence="7 8"/>
<dbReference type="CDD" id="cd07781">
    <property type="entry name" value="ASKHA_NBD_FGGY_L-RBK"/>
    <property type="match status" value="1"/>
</dbReference>
<dbReference type="AlphaFoldDB" id="A0AAE4ANE8"/>
<evidence type="ECO:0000256" key="4">
    <source>
        <dbReference type="ARBA" id="ARBA00022840"/>
    </source>
</evidence>
<dbReference type="InterPro" id="IPR005929">
    <property type="entry name" value="Ribulokinase"/>
</dbReference>
<reference evidence="11" key="1">
    <citation type="submission" date="2023-07" db="EMBL/GenBank/DDBJ databases">
        <title>Genomic Encyclopedia of Type Strains, Phase IV (KMG-IV): sequencing the most valuable type-strain genomes for metagenomic binning, comparative biology and taxonomic classification.</title>
        <authorList>
            <person name="Goeker M."/>
        </authorList>
    </citation>
    <scope>NUCLEOTIDE SEQUENCE</scope>
    <source>
        <strain evidence="11">DSM 24202</strain>
    </source>
</reference>
<evidence type="ECO:0000256" key="3">
    <source>
        <dbReference type="ARBA" id="ARBA00022777"/>
    </source>
</evidence>
<comment type="catalytic activity">
    <reaction evidence="8">
        <text>L-ribulose + ATP = L-ribulose 5-phosphate + ADP + H(+)</text>
        <dbReference type="Rhea" id="RHEA:22072"/>
        <dbReference type="ChEBI" id="CHEBI:15378"/>
        <dbReference type="ChEBI" id="CHEBI:16880"/>
        <dbReference type="ChEBI" id="CHEBI:30616"/>
        <dbReference type="ChEBI" id="CHEBI:58226"/>
        <dbReference type="ChEBI" id="CHEBI:456216"/>
        <dbReference type="EC" id="2.7.1.16"/>
    </reaction>
</comment>
<keyword evidence="6 8" id="KW-0119">Carbohydrate metabolism</keyword>
<dbReference type="InterPro" id="IPR000577">
    <property type="entry name" value="Carb_kinase_FGGY"/>
</dbReference>
<dbReference type="Pfam" id="PF00370">
    <property type="entry name" value="FGGY_N"/>
    <property type="match status" value="1"/>
</dbReference>
<evidence type="ECO:0000256" key="7">
    <source>
        <dbReference type="NCBIfam" id="TIGR01234"/>
    </source>
</evidence>
<keyword evidence="4" id="KW-0067">ATP-binding</keyword>
<dbReference type="SUPFAM" id="SSF53067">
    <property type="entry name" value="Actin-like ATPase domain"/>
    <property type="match status" value="2"/>
</dbReference>
<comment type="pathway">
    <text evidence="8">Carbohydrate degradation; L-arabinose degradation via L-ribulose; D-xylulose 5-phosphate from L-arabinose (bacterial route): step 2/3.</text>
</comment>
<accession>A0AAE4ANE8</accession>
<dbReference type="InterPro" id="IPR018484">
    <property type="entry name" value="FGGY_N"/>
</dbReference>
<sequence>MDSILCIGLDFGTDSVRAVLARTDNGDIIATSVHEYARWSRGDYCDPAAMQFRQHPLDYLEGTEAVVRGVMAGIDPARVVGIGIDTTGSTPCAVNRDGTPLALTPEFADDPDAMFILWKDHTAIAEAERINDYAHSWGGPDYTLYEGGTYSSEWFWSKLLHVLRRNPQLRRAACSFVEHCDWLCAELAGQRDPLTISRSRCAAGHKAMWHESWGGLPADEFLAGVDPLLAGWRCRISPQSQTADLPVGTLCPQWAARLGLGKHVVIAGGMIDCHAGAVGAGIRANELVKVFGTSTCDILVSKNVPTCVRGICGQVDGSVVPGMIGLEAGQAAFGDVYAWFRRLLSYEAPTSLSKLDKEAAALPINPQGPLAMDWFNGRRSPDANPHLSGAIIGLNLGTTPAMIFRALVEATCCGARAIIERFISEGIAVNALLATGGIARKSPFVMQTCADILNRPIRVAASDQVCALGGAMFAAVAAGVYPDTETAMAHMSPGFDITYTPRPEFVAQYDQLYQRYQRYAEILENAAMADR</sequence>
<keyword evidence="1 8" id="KW-0808">Transferase</keyword>
<evidence type="ECO:0000259" key="9">
    <source>
        <dbReference type="Pfam" id="PF00370"/>
    </source>
</evidence>
<dbReference type="PANTHER" id="PTHR43435">
    <property type="entry name" value="RIBULOKINASE"/>
    <property type="match status" value="1"/>
</dbReference>
<evidence type="ECO:0000256" key="1">
    <source>
        <dbReference type="ARBA" id="ARBA00022679"/>
    </source>
</evidence>
<dbReference type="GO" id="GO:0019569">
    <property type="term" value="P:L-arabinose catabolic process to D-xylulose 5-phosphate"/>
    <property type="evidence" value="ECO:0007669"/>
    <property type="project" value="InterPro"/>
</dbReference>
<keyword evidence="3 8" id="KW-0418">Kinase</keyword>
<evidence type="ECO:0000313" key="11">
    <source>
        <dbReference type="EMBL" id="MDQ0288853.1"/>
    </source>
</evidence>
<evidence type="ECO:0000256" key="6">
    <source>
        <dbReference type="ARBA" id="ARBA00023277"/>
    </source>
</evidence>
<evidence type="ECO:0000256" key="8">
    <source>
        <dbReference type="RuleBase" id="RU003455"/>
    </source>
</evidence>
<name>A0AAE4ANE8_9BACT</name>
<dbReference type="EMBL" id="JAUSVL010000001">
    <property type="protein sequence ID" value="MDQ0288853.1"/>
    <property type="molecule type" value="Genomic_DNA"/>
</dbReference>
<dbReference type="InterPro" id="IPR043129">
    <property type="entry name" value="ATPase_NBD"/>
</dbReference>
<dbReference type="GO" id="GO:0008741">
    <property type="term" value="F:ribulokinase activity"/>
    <property type="evidence" value="ECO:0007669"/>
    <property type="project" value="UniProtKB-UniRule"/>
</dbReference>